<dbReference type="GO" id="GO:0015031">
    <property type="term" value="P:protein transport"/>
    <property type="evidence" value="ECO:0007669"/>
    <property type="project" value="UniProtKB-KW"/>
</dbReference>
<dbReference type="OrthoDB" id="29145at2759"/>
<sequence>MDMCNEDTSDCSEGTMSVLVTNLENKFKVRDYLLNEVIEGLLKFSDVSKRIKSIKVILNSVIANYGSSSIYNDRNQILCKNDLDQILSLELLEEKVAKPLIAGEYYNELLKESVKLLFASSSYLPPEIYGKLFTIELLMTLISISEVASTDINSNMEVWTSCISTIRNIICHFNLSNDLLNRIVSCFFNIVDESSVQLCNVIVVKILFKSNESDDLSPGTLQSNLCFTIKLSRRIVEYLVSVLHRTQETQILSTACSTLVTICEHSYGVDLFLESGGLKRIIELSLVVANKHEALVALESKCNKKSEVSQKHMVSSPKLNINVDQAFNELSFGALSVISKMAFTSNHNQILSLIESDVPDSLVRLLNCPITTSKCKARACNTLGNLACETDSEVQAIIDSDALKTLVAIFQNDLDHTVRVESAYAICACLSKANRKQIGYIISCNSKSNHLGDGTCMQLISNMLDFIVKCDPSDQSSIKLSKVVLNGVENILRVGEHEIKSYNLTENPYTRMFREAEVFCSPGDVKLSRVCFFPEYNIAKKARMLMDEFFKSTRPWNIEVVH</sequence>
<organism evidence="4 5">
    <name type="scientific">Theileria annulata</name>
    <dbReference type="NCBI Taxonomy" id="5874"/>
    <lineage>
        <taxon>Eukaryota</taxon>
        <taxon>Sar</taxon>
        <taxon>Alveolata</taxon>
        <taxon>Apicomplexa</taxon>
        <taxon>Aconoidasida</taxon>
        <taxon>Piroplasmida</taxon>
        <taxon>Theileriidae</taxon>
        <taxon>Theileria</taxon>
    </lineage>
</organism>
<dbReference type="RefSeq" id="XP_952878.1">
    <property type="nucleotide sequence ID" value="XM_947785.1"/>
</dbReference>
<dbReference type="InterPro" id="IPR011989">
    <property type="entry name" value="ARM-like"/>
</dbReference>
<dbReference type="EMBL" id="CR940353">
    <property type="protein sequence ID" value="CAI76254.1"/>
    <property type="molecule type" value="Genomic_DNA"/>
</dbReference>
<dbReference type="eggNOG" id="KOG0166">
    <property type="taxonomic scope" value="Eukaryota"/>
</dbReference>
<evidence type="ECO:0000256" key="2">
    <source>
        <dbReference type="ARBA" id="ARBA00022448"/>
    </source>
</evidence>
<evidence type="ECO:0000256" key="1">
    <source>
        <dbReference type="ARBA" id="ARBA00010394"/>
    </source>
</evidence>
<gene>
    <name evidence="4" type="ORF">TA07215</name>
</gene>
<dbReference type="FunCoup" id="Q4UA99">
    <property type="interactions" value="5"/>
</dbReference>
<dbReference type="OMA" id="YAICACL"/>
<name>Q4UA99_THEAN</name>
<dbReference type="Gene3D" id="1.25.10.10">
    <property type="entry name" value="Leucine-rich Repeat Variant"/>
    <property type="match status" value="1"/>
</dbReference>
<keyword evidence="3" id="KW-0653">Protein transport</keyword>
<dbReference type="SUPFAM" id="SSF48371">
    <property type="entry name" value="ARM repeat"/>
    <property type="match status" value="1"/>
</dbReference>
<dbReference type="VEuPathDB" id="PiroplasmaDB:TA07215"/>
<comment type="similarity">
    <text evidence="1">Belongs to the importin alpha family.</text>
</comment>
<dbReference type="Proteomes" id="UP000001950">
    <property type="component" value="Chromosome 4"/>
</dbReference>
<dbReference type="PANTHER" id="PTHR23316">
    <property type="entry name" value="IMPORTIN ALPHA"/>
    <property type="match status" value="1"/>
</dbReference>
<dbReference type="GeneID" id="3862519"/>
<dbReference type="KEGG" id="tan:TA07215"/>
<protein>
    <recommendedName>
        <fullName evidence="6">Armadillo/beta-catenin-like repeat</fullName>
    </recommendedName>
</protein>
<accession>Q4UA99</accession>
<proteinExistence type="inferred from homology"/>
<dbReference type="STRING" id="5874.Q4UA99"/>
<evidence type="ECO:0008006" key="6">
    <source>
        <dbReference type="Google" id="ProtNLM"/>
    </source>
</evidence>
<dbReference type="InterPro" id="IPR016024">
    <property type="entry name" value="ARM-type_fold"/>
</dbReference>
<dbReference type="InParanoid" id="Q4UA99"/>
<evidence type="ECO:0000313" key="5">
    <source>
        <dbReference type="Proteomes" id="UP000001950"/>
    </source>
</evidence>
<evidence type="ECO:0000256" key="3">
    <source>
        <dbReference type="ARBA" id="ARBA00022927"/>
    </source>
</evidence>
<keyword evidence="2" id="KW-0813">Transport</keyword>
<keyword evidence="5" id="KW-1185">Reference proteome</keyword>
<dbReference type="AlphaFoldDB" id="Q4UA99"/>
<reference evidence="4 5" key="1">
    <citation type="journal article" date="2005" name="Science">
        <title>Genome of the host-cell transforming parasite Theileria annulata compared with T. parva.</title>
        <authorList>
            <person name="Pain A."/>
            <person name="Renauld H."/>
            <person name="Berriman M."/>
            <person name="Murphy L."/>
            <person name="Yeats C.A."/>
            <person name="Weir W."/>
            <person name="Kerhornou A."/>
            <person name="Aslett M."/>
            <person name="Bishop R."/>
            <person name="Bouchier C."/>
            <person name="Cochet M."/>
            <person name="Coulson R.M.R."/>
            <person name="Cronin A."/>
            <person name="de Villiers E.P."/>
            <person name="Fraser A."/>
            <person name="Fosker N."/>
            <person name="Gardner M."/>
            <person name="Goble A."/>
            <person name="Griffiths-Jones S."/>
            <person name="Harris D.E."/>
            <person name="Katzer F."/>
            <person name="Larke N."/>
            <person name="Lord A."/>
            <person name="Maser P."/>
            <person name="McKellar S."/>
            <person name="Mooney P."/>
            <person name="Morton F."/>
            <person name="Nene V."/>
            <person name="O'Neil S."/>
            <person name="Price C."/>
            <person name="Quail M.A."/>
            <person name="Rabbinowitsch E."/>
            <person name="Rawlings N.D."/>
            <person name="Rutter S."/>
            <person name="Saunders D."/>
            <person name="Seeger K."/>
            <person name="Shah T."/>
            <person name="Squares R."/>
            <person name="Squares S."/>
            <person name="Tivey A."/>
            <person name="Walker A.R."/>
            <person name="Woodward J."/>
            <person name="Dobbelaere D.A.E."/>
            <person name="Langsley G."/>
            <person name="Rajandream M.A."/>
            <person name="McKeever D."/>
            <person name="Shiels B."/>
            <person name="Tait A."/>
            <person name="Barrell B.G."/>
            <person name="Hall N."/>
        </authorList>
    </citation>
    <scope>NUCLEOTIDE SEQUENCE [LARGE SCALE GENOMIC DNA]</scope>
    <source>
        <strain evidence="5">Ankara</strain>
    </source>
</reference>
<evidence type="ECO:0000313" key="4">
    <source>
        <dbReference type="EMBL" id="CAI76254.1"/>
    </source>
</evidence>